<evidence type="ECO:0000256" key="5">
    <source>
        <dbReference type="ARBA" id="ARBA00022741"/>
    </source>
</evidence>
<organism evidence="12 13">
    <name type="scientific">Deinococcus cellulosilyticus (strain DSM 18568 / NBRC 106333 / KACC 11606 / 5516J-15)</name>
    <dbReference type="NCBI Taxonomy" id="1223518"/>
    <lineage>
        <taxon>Bacteria</taxon>
        <taxon>Thermotogati</taxon>
        <taxon>Deinococcota</taxon>
        <taxon>Deinococci</taxon>
        <taxon>Deinococcales</taxon>
        <taxon>Deinococcaceae</taxon>
        <taxon>Deinococcus</taxon>
    </lineage>
</organism>
<dbReference type="SMART" id="SM00382">
    <property type="entry name" value="AAA"/>
    <property type="match status" value="1"/>
</dbReference>
<evidence type="ECO:0000256" key="9">
    <source>
        <dbReference type="SAM" id="Phobius"/>
    </source>
</evidence>
<evidence type="ECO:0000313" key="12">
    <source>
        <dbReference type="EMBL" id="GEM48105.1"/>
    </source>
</evidence>
<dbReference type="Pfam" id="PF00005">
    <property type="entry name" value="ABC_tran"/>
    <property type="match status" value="1"/>
</dbReference>
<dbReference type="EMBL" id="BJXB01000018">
    <property type="protein sequence ID" value="GEM48105.1"/>
    <property type="molecule type" value="Genomic_DNA"/>
</dbReference>
<reference evidence="12 13" key="1">
    <citation type="submission" date="2019-07" db="EMBL/GenBank/DDBJ databases">
        <title>Whole genome shotgun sequence of Deinococcus cellulosilyticus NBRC 106333.</title>
        <authorList>
            <person name="Hosoyama A."/>
            <person name="Uohara A."/>
            <person name="Ohji S."/>
            <person name="Ichikawa N."/>
        </authorList>
    </citation>
    <scope>NUCLEOTIDE SEQUENCE [LARGE SCALE GENOMIC DNA]</scope>
    <source>
        <strain evidence="12 13">NBRC 106333</strain>
    </source>
</reference>
<evidence type="ECO:0000259" key="11">
    <source>
        <dbReference type="PROSITE" id="PS50929"/>
    </source>
</evidence>
<dbReference type="SUPFAM" id="SSF52540">
    <property type="entry name" value="P-loop containing nucleoside triphosphate hydrolases"/>
    <property type="match status" value="1"/>
</dbReference>
<keyword evidence="6 12" id="KW-0067">ATP-binding</keyword>
<sequence length="611" mass="67338">MNHLKKLAPYLRNHARQYVIGVLAVLVSNIAVLLGPYVVRLAIDAISAAFKTKSDLPNLWIYALGIVGAVLVSGGLMLLVRRQLVVASRQMDYEIRRDIFANMTHLDKSFFDRSRTGDIMNRLTADLSAVREMLGFGAFQGASVISVFGASLVVMFNISATLTWLVLTVIPIMIIVLALLMRLIARRYVKAQEQSSLISAKAQENFSGVRVVKGYAIEDVEINEYKAMNDELIKRNLKVTMVEGPLWAFLSMLMGIAYVLVLINGGRMILNGQLTIGEFTQFTMTLERFTWPIMAAGMILTITQRGASSWERLLELLEAKPEIKDENVDRSIKTLKGDIEFRDVTVRYGNRTILKNLNLKVAAGQTLGITGATGSGKTILMQLVTRLIDATEGEVLIDGVPIKRIPLQVLRSHIGVVPQEPFLFSETIAQNVAFGVSTNNYPEIPVGVSVLKSSAPEKVEPVIDMQKVRWATDIAGLTNDIEGFPKGFDTEIGERGVSLSGGQKQRTALARAIAREPEVLILDDSMSAVDTETEARILSGLKKVMPGRTVMLVSHRVSTLRHADHIILLQNGEIIEQGSHEELVSLGGEYAELERLQSLASDLENEKEVNA</sequence>
<evidence type="ECO:0000256" key="6">
    <source>
        <dbReference type="ARBA" id="ARBA00022840"/>
    </source>
</evidence>
<feature type="transmembrane region" description="Helical" evidence="9">
    <location>
        <begin position="246"/>
        <end position="269"/>
    </location>
</feature>
<dbReference type="PANTHER" id="PTHR43394">
    <property type="entry name" value="ATP-DEPENDENT PERMEASE MDL1, MITOCHONDRIAL"/>
    <property type="match status" value="1"/>
</dbReference>
<dbReference type="InterPro" id="IPR003439">
    <property type="entry name" value="ABC_transporter-like_ATP-bd"/>
</dbReference>
<dbReference type="InterPro" id="IPR039421">
    <property type="entry name" value="Type_1_exporter"/>
</dbReference>
<accession>A0A511N5H1</accession>
<dbReference type="Gene3D" id="1.20.1560.10">
    <property type="entry name" value="ABC transporter type 1, transmembrane domain"/>
    <property type="match status" value="1"/>
</dbReference>
<dbReference type="Proteomes" id="UP000321306">
    <property type="component" value="Unassembled WGS sequence"/>
</dbReference>
<dbReference type="InterPro" id="IPR011527">
    <property type="entry name" value="ABC1_TM_dom"/>
</dbReference>
<evidence type="ECO:0000256" key="1">
    <source>
        <dbReference type="ARBA" id="ARBA00004651"/>
    </source>
</evidence>
<protein>
    <submittedName>
        <fullName evidence="12">ABC transporter ATP-binding protein</fullName>
    </submittedName>
</protein>
<dbReference type="GO" id="GO:0005524">
    <property type="term" value="F:ATP binding"/>
    <property type="evidence" value="ECO:0007669"/>
    <property type="project" value="UniProtKB-KW"/>
</dbReference>
<dbReference type="InterPro" id="IPR036640">
    <property type="entry name" value="ABC1_TM_sf"/>
</dbReference>
<proteinExistence type="predicted"/>
<dbReference type="RefSeq" id="WP_146886913.1">
    <property type="nucleotide sequence ID" value="NZ_BJXB01000018.1"/>
</dbReference>
<dbReference type="FunFam" id="3.40.50.300:FF:000221">
    <property type="entry name" value="Multidrug ABC transporter ATP-binding protein"/>
    <property type="match status" value="1"/>
</dbReference>
<dbReference type="GO" id="GO:0016887">
    <property type="term" value="F:ATP hydrolysis activity"/>
    <property type="evidence" value="ECO:0007669"/>
    <property type="project" value="InterPro"/>
</dbReference>
<dbReference type="CDD" id="cd18541">
    <property type="entry name" value="ABC_6TM_TmrB_like"/>
    <property type="match status" value="1"/>
</dbReference>
<evidence type="ECO:0000256" key="4">
    <source>
        <dbReference type="ARBA" id="ARBA00022692"/>
    </source>
</evidence>
<keyword evidence="2" id="KW-0813">Transport</keyword>
<name>A0A511N5H1_DEIC1</name>
<comment type="subcellular location">
    <subcellularLocation>
        <location evidence="1">Cell membrane</location>
        <topology evidence="1">Multi-pass membrane protein</topology>
    </subcellularLocation>
</comment>
<keyword evidence="5" id="KW-0547">Nucleotide-binding</keyword>
<feature type="transmembrane region" description="Helical" evidence="9">
    <location>
        <begin position="59"/>
        <end position="80"/>
    </location>
</feature>
<dbReference type="GO" id="GO:0005886">
    <property type="term" value="C:plasma membrane"/>
    <property type="evidence" value="ECO:0007669"/>
    <property type="project" value="UniProtKB-SubCell"/>
</dbReference>
<feature type="domain" description="ABC transporter" evidence="10">
    <location>
        <begin position="339"/>
        <end position="596"/>
    </location>
</feature>
<keyword evidence="4 9" id="KW-0812">Transmembrane</keyword>
<dbReference type="GO" id="GO:0015421">
    <property type="term" value="F:ABC-type oligopeptide transporter activity"/>
    <property type="evidence" value="ECO:0007669"/>
    <property type="project" value="TreeGrafter"/>
</dbReference>
<dbReference type="InterPro" id="IPR027417">
    <property type="entry name" value="P-loop_NTPase"/>
</dbReference>
<dbReference type="SUPFAM" id="SSF90123">
    <property type="entry name" value="ABC transporter transmembrane region"/>
    <property type="match status" value="1"/>
</dbReference>
<feature type="transmembrane region" description="Helical" evidence="9">
    <location>
        <begin position="20"/>
        <end position="39"/>
    </location>
</feature>
<evidence type="ECO:0000256" key="8">
    <source>
        <dbReference type="ARBA" id="ARBA00023136"/>
    </source>
</evidence>
<dbReference type="PROSITE" id="PS50893">
    <property type="entry name" value="ABC_TRANSPORTER_2"/>
    <property type="match status" value="1"/>
</dbReference>
<dbReference type="InterPro" id="IPR003593">
    <property type="entry name" value="AAA+_ATPase"/>
</dbReference>
<gene>
    <name evidence="12" type="ORF">DC3_37400</name>
</gene>
<dbReference type="AlphaFoldDB" id="A0A511N5H1"/>
<dbReference type="PROSITE" id="PS50929">
    <property type="entry name" value="ABC_TM1F"/>
    <property type="match status" value="1"/>
</dbReference>
<dbReference type="Pfam" id="PF00664">
    <property type="entry name" value="ABC_membrane"/>
    <property type="match status" value="1"/>
</dbReference>
<evidence type="ECO:0000313" key="13">
    <source>
        <dbReference type="Proteomes" id="UP000321306"/>
    </source>
</evidence>
<dbReference type="Gene3D" id="3.40.50.300">
    <property type="entry name" value="P-loop containing nucleotide triphosphate hydrolases"/>
    <property type="match status" value="1"/>
</dbReference>
<feature type="transmembrane region" description="Helical" evidence="9">
    <location>
        <begin position="133"/>
        <end position="156"/>
    </location>
</feature>
<evidence type="ECO:0000256" key="3">
    <source>
        <dbReference type="ARBA" id="ARBA00022475"/>
    </source>
</evidence>
<feature type="transmembrane region" description="Helical" evidence="9">
    <location>
        <begin position="162"/>
        <end position="185"/>
    </location>
</feature>
<dbReference type="OrthoDB" id="9770415at2"/>
<keyword evidence="3" id="KW-1003">Cell membrane</keyword>
<evidence type="ECO:0000259" key="10">
    <source>
        <dbReference type="PROSITE" id="PS50893"/>
    </source>
</evidence>
<keyword evidence="7 9" id="KW-1133">Transmembrane helix</keyword>
<feature type="domain" description="ABC transmembrane type-1" evidence="11">
    <location>
        <begin position="19"/>
        <end position="305"/>
    </location>
</feature>
<dbReference type="PANTHER" id="PTHR43394:SF1">
    <property type="entry name" value="ATP-BINDING CASSETTE SUB-FAMILY B MEMBER 10, MITOCHONDRIAL"/>
    <property type="match status" value="1"/>
</dbReference>
<evidence type="ECO:0000256" key="7">
    <source>
        <dbReference type="ARBA" id="ARBA00022989"/>
    </source>
</evidence>
<keyword evidence="8 9" id="KW-0472">Membrane</keyword>
<comment type="caution">
    <text evidence="12">The sequence shown here is derived from an EMBL/GenBank/DDBJ whole genome shotgun (WGS) entry which is preliminary data.</text>
</comment>
<evidence type="ECO:0000256" key="2">
    <source>
        <dbReference type="ARBA" id="ARBA00022448"/>
    </source>
</evidence>
<keyword evidence="13" id="KW-1185">Reference proteome</keyword>